<protein>
    <recommendedName>
        <fullName evidence="3">Phage tail protein</fullName>
    </recommendedName>
</protein>
<dbReference type="Proteomes" id="UP000596095">
    <property type="component" value="Chromosome"/>
</dbReference>
<evidence type="ECO:0000313" key="2">
    <source>
        <dbReference type="Proteomes" id="UP000596095"/>
    </source>
</evidence>
<name>A0ABD7C0I9_STEMA</name>
<gene>
    <name evidence="1" type="ORF">JJL50_13375</name>
</gene>
<sequence>MDKPTYSWSFDEETYHGEFGSIDEAMKAAFDREVRTAAAGELRPGVHIGEQEPFLPTSIVHSEALIEWAQERMLEEIGEAAEMFLESVTPAQRIRLDAFLNDWIRLVDGDTSYWTITNSAFHRFADYGLRQEAE</sequence>
<organism evidence="1 2">
    <name type="scientific">Stenotrophomonas maltophilia</name>
    <name type="common">Pseudomonas maltophilia</name>
    <name type="synonym">Xanthomonas maltophilia</name>
    <dbReference type="NCBI Taxonomy" id="40324"/>
    <lineage>
        <taxon>Bacteria</taxon>
        <taxon>Pseudomonadati</taxon>
        <taxon>Pseudomonadota</taxon>
        <taxon>Gammaproteobacteria</taxon>
        <taxon>Lysobacterales</taxon>
        <taxon>Lysobacteraceae</taxon>
        <taxon>Stenotrophomonas</taxon>
        <taxon>Stenotrophomonas maltophilia group</taxon>
    </lineage>
</organism>
<evidence type="ECO:0008006" key="3">
    <source>
        <dbReference type="Google" id="ProtNLM"/>
    </source>
</evidence>
<dbReference type="EMBL" id="CP067993">
    <property type="protein sequence ID" value="QQQ40946.1"/>
    <property type="molecule type" value="Genomic_DNA"/>
</dbReference>
<dbReference type="AlphaFoldDB" id="A0ABD7C0I9"/>
<evidence type="ECO:0000313" key="1">
    <source>
        <dbReference type="EMBL" id="QQQ40946.1"/>
    </source>
</evidence>
<accession>A0ABD7C0I9</accession>
<proteinExistence type="predicted"/>
<dbReference type="RefSeq" id="WP_201116690.1">
    <property type="nucleotide sequence ID" value="NZ_CP067993.1"/>
</dbReference>
<reference evidence="1 2" key="1">
    <citation type="submission" date="2021-01" db="EMBL/GenBank/DDBJ databases">
        <title>Genome Characterization of a novel Stenotrophomonas isolate with high keratinase activity.</title>
        <authorList>
            <person name="Cao Z.-J."/>
        </authorList>
    </citation>
    <scope>NUCLEOTIDE SEQUENCE [LARGE SCALE GENOMIC DNA]</scope>
    <source>
        <strain evidence="1 2">DHHJ</strain>
    </source>
</reference>